<dbReference type="PROSITE" id="PS50157">
    <property type="entry name" value="ZINC_FINGER_C2H2_2"/>
    <property type="match status" value="1"/>
</dbReference>
<keyword evidence="1" id="KW-0862">Zinc</keyword>
<protein>
    <recommendedName>
        <fullName evidence="2">C2H2-type domain-containing protein</fullName>
    </recommendedName>
</protein>
<evidence type="ECO:0000256" key="1">
    <source>
        <dbReference type="PROSITE-ProRule" id="PRU00042"/>
    </source>
</evidence>
<keyword evidence="4" id="KW-1185">Reference proteome</keyword>
<comment type="caution">
    <text evidence="3">The sequence shown here is derived from an EMBL/GenBank/DDBJ whole genome shotgun (WGS) entry which is preliminary data.</text>
</comment>
<name>A0AAD4F1E8_9PEZI</name>
<organism evidence="3 4">
    <name type="scientific">Staphylotrichum longicolle</name>
    <dbReference type="NCBI Taxonomy" id="669026"/>
    <lineage>
        <taxon>Eukaryota</taxon>
        <taxon>Fungi</taxon>
        <taxon>Dikarya</taxon>
        <taxon>Ascomycota</taxon>
        <taxon>Pezizomycotina</taxon>
        <taxon>Sordariomycetes</taxon>
        <taxon>Sordariomycetidae</taxon>
        <taxon>Sordariales</taxon>
        <taxon>Chaetomiaceae</taxon>
        <taxon>Staphylotrichum</taxon>
    </lineage>
</organism>
<evidence type="ECO:0000313" key="4">
    <source>
        <dbReference type="Proteomes" id="UP001197093"/>
    </source>
</evidence>
<dbReference type="EMBL" id="JAHCVI010000001">
    <property type="protein sequence ID" value="KAG7291069.1"/>
    <property type="molecule type" value="Genomic_DNA"/>
</dbReference>
<keyword evidence="1" id="KW-0863">Zinc-finger</keyword>
<feature type="domain" description="C2H2-type" evidence="2">
    <location>
        <begin position="19"/>
        <end position="48"/>
    </location>
</feature>
<accession>A0AAD4F1E8</accession>
<evidence type="ECO:0000313" key="3">
    <source>
        <dbReference type="EMBL" id="KAG7291069.1"/>
    </source>
</evidence>
<keyword evidence="1" id="KW-0479">Metal-binding</keyword>
<dbReference type="AlphaFoldDB" id="A0AAD4F1E8"/>
<proteinExistence type="predicted"/>
<dbReference type="InterPro" id="IPR013087">
    <property type="entry name" value="Znf_C2H2_type"/>
</dbReference>
<dbReference type="PROSITE" id="PS00028">
    <property type="entry name" value="ZINC_FINGER_C2H2_1"/>
    <property type="match status" value="2"/>
</dbReference>
<dbReference type="SMART" id="SM00355">
    <property type="entry name" value="ZnF_C2H2"/>
    <property type="match status" value="2"/>
</dbReference>
<dbReference type="Proteomes" id="UP001197093">
    <property type="component" value="Unassembled WGS sequence"/>
</dbReference>
<sequence>MDHVATSRHKARQLIDPRLTCLACQKPFGTRSDLFEHLEATGHARDLATGEPEPPKVVETAVPARYGGPNKVLEGYYDTPQRVPREDLRRGGEMINPGVNPNKALEGYHPTPQHLPREDFRRGGEKIYPGLTCLTCYKGFRDRNSLFNHLERSGHARDLATVRPERTDSEIEEEDY</sequence>
<evidence type="ECO:0000259" key="2">
    <source>
        <dbReference type="PROSITE" id="PS50157"/>
    </source>
</evidence>
<gene>
    <name evidence="3" type="ORF">NEMBOFW57_001079</name>
</gene>
<reference evidence="3" key="1">
    <citation type="submission" date="2023-02" db="EMBL/GenBank/DDBJ databases">
        <authorList>
            <person name="Palmer J.M."/>
        </authorList>
    </citation>
    <scope>NUCLEOTIDE SEQUENCE</scope>
    <source>
        <strain evidence="3">FW57</strain>
    </source>
</reference>
<dbReference type="GO" id="GO:0008270">
    <property type="term" value="F:zinc ion binding"/>
    <property type="evidence" value="ECO:0007669"/>
    <property type="project" value="UniProtKB-KW"/>
</dbReference>